<proteinExistence type="predicted"/>
<evidence type="ECO:0000256" key="1">
    <source>
        <dbReference type="SAM" id="MobiDB-lite"/>
    </source>
</evidence>
<sequence length="73" mass="8495">VNYPSVLITDSPPTISLNNDKQELHSKKRRIPPDMLYNKKSKYLKRNRVQYTSSESDSNETTPETTSYQENCD</sequence>
<reference evidence="2 3" key="1">
    <citation type="submission" date="2021-06" db="EMBL/GenBank/DDBJ databases">
        <authorList>
            <person name="Kallberg Y."/>
            <person name="Tangrot J."/>
            <person name="Rosling A."/>
        </authorList>
    </citation>
    <scope>NUCLEOTIDE SEQUENCE [LARGE SCALE GENOMIC DNA]</scope>
    <source>
        <strain evidence="2 3">120-4 pot B 10/14</strain>
    </source>
</reference>
<feature type="compositionally biased region" description="Polar residues" evidence="1">
    <location>
        <begin position="49"/>
        <end position="73"/>
    </location>
</feature>
<dbReference type="Proteomes" id="UP000789901">
    <property type="component" value="Unassembled WGS sequence"/>
</dbReference>
<comment type="caution">
    <text evidence="2">The sequence shown here is derived from an EMBL/GenBank/DDBJ whole genome shotgun (WGS) entry which is preliminary data.</text>
</comment>
<gene>
    <name evidence="2" type="ORF">GMARGA_LOCUS45331</name>
</gene>
<accession>A0ABN7XP72</accession>
<feature type="compositionally biased region" description="Basic residues" evidence="1">
    <location>
        <begin position="39"/>
        <end position="48"/>
    </location>
</feature>
<protein>
    <submittedName>
        <fullName evidence="2">35567_t:CDS:1</fullName>
    </submittedName>
</protein>
<feature type="non-terminal residue" evidence="2">
    <location>
        <position position="1"/>
    </location>
</feature>
<keyword evidence="3" id="KW-1185">Reference proteome</keyword>
<evidence type="ECO:0000313" key="3">
    <source>
        <dbReference type="Proteomes" id="UP000789901"/>
    </source>
</evidence>
<feature type="non-terminal residue" evidence="2">
    <location>
        <position position="73"/>
    </location>
</feature>
<evidence type="ECO:0000313" key="2">
    <source>
        <dbReference type="EMBL" id="CAG8856510.1"/>
    </source>
</evidence>
<organism evidence="2 3">
    <name type="scientific">Gigaspora margarita</name>
    <dbReference type="NCBI Taxonomy" id="4874"/>
    <lineage>
        <taxon>Eukaryota</taxon>
        <taxon>Fungi</taxon>
        <taxon>Fungi incertae sedis</taxon>
        <taxon>Mucoromycota</taxon>
        <taxon>Glomeromycotina</taxon>
        <taxon>Glomeromycetes</taxon>
        <taxon>Diversisporales</taxon>
        <taxon>Gigasporaceae</taxon>
        <taxon>Gigaspora</taxon>
    </lineage>
</organism>
<dbReference type="EMBL" id="CAJVQB010160792">
    <property type="protein sequence ID" value="CAG8856510.1"/>
    <property type="molecule type" value="Genomic_DNA"/>
</dbReference>
<feature type="region of interest" description="Disordered" evidence="1">
    <location>
        <begin position="1"/>
        <end position="73"/>
    </location>
</feature>
<name>A0ABN7XP72_GIGMA</name>